<dbReference type="Gene3D" id="3.40.50.2000">
    <property type="entry name" value="Glycogen Phosphorylase B"/>
    <property type="match status" value="1"/>
</dbReference>
<reference evidence="1 2" key="1">
    <citation type="submission" date="2018-07" db="EMBL/GenBank/DDBJ databases">
        <title>Genome sequencing of rice bacterial endophytes.</title>
        <authorList>
            <person name="Venturi V."/>
        </authorList>
    </citation>
    <scope>NUCLEOTIDE SEQUENCE [LARGE SCALE GENOMIC DNA]</scope>
    <source>
        <strain evidence="1 2">AG1002</strain>
    </source>
</reference>
<proteinExistence type="predicted"/>
<sequence>MKRVLLTTHPTAYLKQGGGEREIHLLKRAFDAADILVDIYGPNSLPIDQYDIVIHFSMVSGSELVLRESAAAGKKMILWPNLWLVSPPTEGHLKYLQALIEIFDAFVFKSKTEEAHFKSLFRIDEKYSINVLPLVTKSFSRKNITPVFKESYGLDRYVIWPGIIEPQKNQLSAIRAFREIEIPLVISGQVRDSDYYEACKREATENVVFIPEMPFASELHLSALAHSELFLELPLDFPGTSALEAAALDCKMLLSKSTWVDELIPSASQVEPTNIESIIESVNKLAFSRITPDSRAPKYQTSEVDAVRGLIEYIKAF</sequence>
<dbReference type="SUPFAM" id="SSF53756">
    <property type="entry name" value="UDP-Glycosyltransferase/glycogen phosphorylase"/>
    <property type="match status" value="1"/>
</dbReference>
<organism evidence="1 2">
    <name type="scientific">Ectopseudomonas oleovorans</name>
    <name type="common">Pseudomonas oleovorans</name>
    <dbReference type="NCBI Taxonomy" id="301"/>
    <lineage>
        <taxon>Bacteria</taxon>
        <taxon>Pseudomonadati</taxon>
        <taxon>Pseudomonadota</taxon>
        <taxon>Gammaproteobacteria</taxon>
        <taxon>Pseudomonadales</taxon>
        <taxon>Pseudomonadaceae</taxon>
        <taxon>Ectopseudomonas</taxon>
    </lineage>
</organism>
<accession>A0A3D9EJD6</accession>
<dbReference type="Proteomes" id="UP000256988">
    <property type="component" value="Unassembled WGS sequence"/>
</dbReference>
<protein>
    <submittedName>
        <fullName evidence="1">Glycosyltransferase involved in cell wall biosynthesis</fullName>
    </submittedName>
</protein>
<dbReference type="RefSeq" id="WP_147302580.1">
    <property type="nucleotide sequence ID" value="NZ_QRDL01000004.1"/>
</dbReference>
<keyword evidence="1" id="KW-0808">Transferase</keyword>
<dbReference type="GO" id="GO:0016740">
    <property type="term" value="F:transferase activity"/>
    <property type="evidence" value="ECO:0007669"/>
    <property type="project" value="UniProtKB-KW"/>
</dbReference>
<evidence type="ECO:0000313" key="1">
    <source>
        <dbReference type="EMBL" id="RED02921.1"/>
    </source>
</evidence>
<gene>
    <name evidence="1" type="ORF">DFO60_2960</name>
</gene>
<evidence type="ECO:0000313" key="2">
    <source>
        <dbReference type="Proteomes" id="UP000256988"/>
    </source>
</evidence>
<comment type="caution">
    <text evidence="1">The sequence shown here is derived from an EMBL/GenBank/DDBJ whole genome shotgun (WGS) entry which is preliminary data.</text>
</comment>
<dbReference type="AlphaFoldDB" id="A0A3D9EJD6"/>
<name>A0A3D9EJD6_ECTOL</name>
<dbReference type="EMBL" id="QRDL01000004">
    <property type="protein sequence ID" value="RED02921.1"/>
    <property type="molecule type" value="Genomic_DNA"/>
</dbReference>